<sequence>MKKFETLAEIIIKEKSGSWFFWFLLLFIPYANMFSIFFLSNLTLASKIKSKKDKSYYYLPFTKKEIMLYTYLFLILIISSTTLLVEPEKLTFILIFSTAIFSIATLSASFGLDNFAITIIFLILDGILTSFGELNFGSNFNPYLLISPTTQGNVFLSAIFSIALLYFAYKSYTGGESYVKN</sequence>
<dbReference type="RefSeq" id="WP_012057563.1">
    <property type="nucleotide sequence ID" value="NZ_CP007389.1"/>
</dbReference>
<feature type="transmembrane region" description="Helical" evidence="1">
    <location>
        <begin position="115"/>
        <end position="132"/>
    </location>
</feature>
<protein>
    <submittedName>
        <fullName evidence="2">Uncharacterized protein</fullName>
    </submittedName>
</protein>
<dbReference type="EMBL" id="CP007389">
    <property type="protein sequence ID" value="APT74289.1"/>
    <property type="molecule type" value="Genomic_DNA"/>
</dbReference>
<feature type="transmembrane region" description="Helical" evidence="1">
    <location>
        <begin position="152"/>
        <end position="169"/>
    </location>
</feature>
<evidence type="ECO:0000256" key="1">
    <source>
        <dbReference type="SAM" id="Phobius"/>
    </source>
</evidence>
<dbReference type="Proteomes" id="UP000185490">
    <property type="component" value="Chromosome"/>
</dbReference>
<organism evidence="2 3">
    <name type="scientific">Thermosipho melanesiensis</name>
    <dbReference type="NCBI Taxonomy" id="46541"/>
    <lineage>
        <taxon>Bacteria</taxon>
        <taxon>Thermotogati</taxon>
        <taxon>Thermotogota</taxon>
        <taxon>Thermotogae</taxon>
        <taxon>Thermotogales</taxon>
        <taxon>Fervidobacteriaceae</taxon>
        <taxon>Thermosipho</taxon>
    </lineage>
</organism>
<accession>A0ABM6GFC3</accession>
<proteinExistence type="predicted"/>
<keyword evidence="3" id="KW-1185">Reference proteome</keyword>
<evidence type="ECO:0000313" key="2">
    <source>
        <dbReference type="EMBL" id="APT74289.1"/>
    </source>
</evidence>
<keyword evidence="1" id="KW-0472">Membrane</keyword>
<gene>
    <name evidence="2" type="ORF">BW47_07185</name>
</gene>
<feature type="transmembrane region" description="Helical" evidence="1">
    <location>
        <begin position="90"/>
        <end position="108"/>
    </location>
</feature>
<reference evidence="2 3" key="1">
    <citation type="submission" date="2014-02" db="EMBL/GenBank/DDBJ databases">
        <title>Diversity of Thermotogales isolates from hydrothermal vents.</title>
        <authorList>
            <person name="Haverkamp T.H.A."/>
            <person name="Lossouarn J."/>
            <person name="Geslin C."/>
            <person name="Nesbo C.L."/>
        </authorList>
    </citation>
    <scope>NUCLEOTIDE SEQUENCE [LARGE SCALE GENOMIC DNA]</scope>
    <source>
        <strain evidence="2 3">431</strain>
    </source>
</reference>
<feature type="transmembrane region" description="Helical" evidence="1">
    <location>
        <begin position="66"/>
        <end position="84"/>
    </location>
</feature>
<keyword evidence="1" id="KW-0812">Transmembrane</keyword>
<evidence type="ECO:0000313" key="3">
    <source>
        <dbReference type="Proteomes" id="UP000185490"/>
    </source>
</evidence>
<feature type="transmembrane region" description="Helical" evidence="1">
    <location>
        <begin position="20"/>
        <end position="45"/>
    </location>
</feature>
<name>A0ABM6GFC3_9BACT</name>
<keyword evidence="1" id="KW-1133">Transmembrane helix</keyword>